<dbReference type="Proteomes" id="UP000241701">
    <property type="component" value="Segment"/>
</dbReference>
<name>A0A2H5BN46_9CAUD</name>
<gene>
    <name evidence="1" type="ORF">CPT_Menlow_052</name>
</gene>
<dbReference type="EMBL" id="MG428990">
    <property type="protein sequence ID" value="AUG87753.1"/>
    <property type="molecule type" value="Genomic_DNA"/>
</dbReference>
<evidence type="ECO:0000313" key="1">
    <source>
        <dbReference type="EMBL" id="AUG87753.1"/>
    </source>
</evidence>
<protein>
    <submittedName>
        <fullName evidence="1">Tail spike protein</fullName>
    </submittedName>
</protein>
<evidence type="ECO:0000313" key="2">
    <source>
        <dbReference type="Proteomes" id="UP000241701"/>
    </source>
</evidence>
<keyword evidence="2" id="KW-1185">Reference proteome</keyword>
<sequence>MKTQFNQSQGSTSRETNKEAIARIFSLKKSQVGYLSTSTPIDSYVILFDKETQTCWYRGTATGTPTSWLVTGNTCVLNTNAGVFNLNIANSGDILKSNLSSAIGSSMIGSEWGGTIKDAMVFVSPSNYGGVANDPSFDNSSVITLAATNSKFVDLKGLTWYISSPIYVPSGCIIQNGKIVSTAVKDGPFMTGSIFAPGNYHPVYVDNIAKSTVGTSINSSIVTVDPTGFSIGELVRISSTNGITNGSNGFIPKYMQLAKIIGKTNSTIILDSPIESSDNMVLHKANNTSVNGRFDKPLFVCENSIIRNIEIDTWDYWTADSATYNVLFENIKGKAKSVVYGNTFCRTTFKNINIAFRNKACELAFGTHNTLLEDIEFISNESDFVMGPAEAPTSLGISLAESGRHCTLERWKLLLGSNATPPTVFRISSHSDVIVRNGEIRIVSNTNNVMSVEHYGGERCSCENILLENISINISGSATVVMDVYKSADDSVINNVEFKNISYSGVSPSVSLIRQRGTVNNPVTGIRGSIKTKVTGAFNVSNASEYDFKLYGPFTLSSAIALDAYGKIQLINSSRTGLKSQNYTTSTITQITSTDPANKVWGFNYPAGSLRSSDEISLFISGSYGQLNGTKNISVGVVGSSGEVLTTLSALATEEGFATFDLRLRVVSDVYVLLSGYMIKGNVITPVRSLVPVNSLATNALVMNIYAWKQNLADGLAIQKITAKLVDVTG</sequence>
<proteinExistence type="predicted"/>
<reference evidence="2" key="1">
    <citation type="submission" date="2017-11" db="EMBL/GenBank/DDBJ databases">
        <title>Complete Genome of Klebsiella pneumoniae Myophage Menlow.</title>
        <authorList>
            <person name="Newkirk H.N."/>
            <person name="Lessor L."/>
            <person name="Liu M."/>
        </authorList>
    </citation>
    <scope>NUCLEOTIDE SEQUENCE [LARGE SCALE GENOMIC DNA]</scope>
</reference>
<organism evidence="1 2">
    <name type="scientific">Klebsiella phage Menlow</name>
    <dbReference type="NCBI Taxonomy" id="2054273"/>
    <lineage>
        <taxon>Viruses</taxon>
        <taxon>Duplodnaviria</taxon>
        <taxon>Heunggongvirae</taxon>
        <taxon>Uroviricota</taxon>
        <taxon>Caudoviricetes</taxon>
        <taxon>Pantevenvirales</taxon>
        <taxon>Ackermannviridae</taxon>
        <taxon>Taipeivirus</taxon>
        <taxon>Taipeivirus menlow</taxon>
    </lineage>
</organism>
<accession>A0A2H5BN46</accession>
<dbReference type="Gene3D" id="3.30.2020.50">
    <property type="match status" value="1"/>
</dbReference>